<dbReference type="RefSeq" id="WP_166697718.1">
    <property type="nucleotide sequence ID" value="NZ_JAAQTL010000001.1"/>
</dbReference>
<evidence type="ECO:0000256" key="2">
    <source>
        <dbReference type="ARBA" id="ARBA00009695"/>
    </source>
</evidence>
<dbReference type="GO" id="GO:0005737">
    <property type="term" value="C:cytoplasm"/>
    <property type="evidence" value="ECO:0007669"/>
    <property type="project" value="UniProtKB-SubCell"/>
</dbReference>
<evidence type="ECO:0000313" key="10">
    <source>
        <dbReference type="EMBL" id="NID13980.1"/>
    </source>
</evidence>
<organism evidence="10 11">
    <name type="scientific">Luteibacter yeojuensis</name>
    <dbReference type="NCBI Taxonomy" id="345309"/>
    <lineage>
        <taxon>Bacteria</taxon>
        <taxon>Pseudomonadati</taxon>
        <taxon>Pseudomonadota</taxon>
        <taxon>Gammaproteobacteria</taxon>
        <taxon>Lysobacterales</taxon>
        <taxon>Rhodanobacteraceae</taxon>
        <taxon>Luteibacter</taxon>
    </lineage>
</organism>
<dbReference type="PANTHER" id="PTHR33602">
    <property type="entry name" value="REGULATORY PROTEIN RECX FAMILY PROTEIN"/>
    <property type="match status" value="1"/>
</dbReference>
<dbReference type="Gene3D" id="1.10.10.10">
    <property type="entry name" value="Winged helix-like DNA-binding domain superfamily/Winged helix DNA-binding domain"/>
    <property type="match status" value="3"/>
</dbReference>
<evidence type="ECO:0000256" key="6">
    <source>
        <dbReference type="SAM" id="MobiDB-lite"/>
    </source>
</evidence>
<evidence type="ECO:0000256" key="5">
    <source>
        <dbReference type="HAMAP-Rule" id="MF_01114"/>
    </source>
</evidence>
<evidence type="ECO:0000259" key="8">
    <source>
        <dbReference type="Pfam" id="PF21981"/>
    </source>
</evidence>
<feature type="region of interest" description="Disordered" evidence="6">
    <location>
        <begin position="1"/>
        <end position="25"/>
    </location>
</feature>
<accession>A0A7X5QRE3</accession>
<dbReference type="HAMAP" id="MF_01114">
    <property type="entry name" value="RecX"/>
    <property type="match status" value="1"/>
</dbReference>
<evidence type="ECO:0000256" key="3">
    <source>
        <dbReference type="ARBA" id="ARBA00018111"/>
    </source>
</evidence>
<reference evidence="10 11" key="1">
    <citation type="journal article" date="2006" name="Int. J. Syst. Evol. Microbiol.">
        <title>Dyella yeojuensis sp. nov., isolated from greenhouse soil in Korea.</title>
        <authorList>
            <person name="Kim B.Y."/>
            <person name="Weon H.Y."/>
            <person name="Lee K.H."/>
            <person name="Seok S.J."/>
            <person name="Kwon S.W."/>
            <person name="Go S.J."/>
            <person name="Stackebrandt E."/>
        </authorList>
    </citation>
    <scope>NUCLEOTIDE SEQUENCE [LARGE SCALE GENOMIC DNA]</scope>
    <source>
        <strain evidence="10 11">DSM 17673</strain>
    </source>
</reference>
<keyword evidence="4 5" id="KW-0963">Cytoplasm</keyword>
<dbReference type="InterPro" id="IPR036388">
    <property type="entry name" value="WH-like_DNA-bd_sf"/>
</dbReference>
<dbReference type="GO" id="GO:0006282">
    <property type="term" value="P:regulation of DNA repair"/>
    <property type="evidence" value="ECO:0007669"/>
    <property type="project" value="UniProtKB-UniRule"/>
</dbReference>
<keyword evidence="11" id="KW-1185">Reference proteome</keyword>
<gene>
    <name evidence="5" type="primary">recX</name>
    <name evidence="10" type="ORF">HBF32_00665</name>
</gene>
<comment type="function">
    <text evidence="5">Modulates RecA activity.</text>
</comment>
<feature type="domain" description="RecX first three-helical" evidence="9">
    <location>
        <begin position="24"/>
        <end position="63"/>
    </location>
</feature>
<dbReference type="InterPro" id="IPR053925">
    <property type="entry name" value="RecX_HTH_3rd"/>
</dbReference>
<dbReference type="EMBL" id="JAAQTL010000001">
    <property type="protein sequence ID" value="NID13980.1"/>
    <property type="molecule type" value="Genomic_DNA"/>
</dbReference>
<dbReference type="Pfam" id="PF21982">
    <property type="entry name" value="RecX_HTH1"/>
    <property type="match status" value="1"/>
</dbReference>
<dbReference type="InterPro" id="IPR003783">
    <property type="entry name" value="Regulatory_RecX"/>
</dbReference>
<dbReference type="Proteomes" id="UP000518878">
    <property type="component" value="Unassembled WGS sequence"/>
</dbReference>
<dbReference type="InterPro" id="IPR053926">
    <property type="entry name" value="RecX_HTH_1st"/>
</dbReference>
<evidence type="ECO:0000256" key="1">
    <source>
        <dbReference type="ARBA" id="ARBA00004496"/>
    </source>
</evidence>
<evidence type="ECO:0000259" key="9">
    <source>
        <dbReference type="Pfam" id="PF21982"/>
    </source>
</evidence>
<sequence>MRSRKSDPGKGKGDRKADRPTRTAYDKALGLLARREHSRRELAQKLERGGFARDESAAAVERLGDQGYQDDTRFAEALVRSRVGQGYGPARIRAELRSQGLGDATIRQLVDAAEVDWDVLAAQQLRRRYGAPVADPAERARRAQFLLRRGFAAATVRVLTHADAEDADDD</sequence>
<feature type="domain" description="RecX third three-helical" evidence="8">
    <location>
        <begin position="120"/>
        <end position="157"/>
    </location>
</feature>
<evidence type="ECO:0000313" key="11">
    <source>
        <dbReference type="Proteomes" id="UP000518878"/>
    </source>
</evidence>
<dbReference type="Pfam" id="PF02631">
    <property type="entry name" value="RecX_HTH2"/>
    <property type="match status" value="1"/>
</dbReference>
<protein>
    <recommendedName>
        <fullName evidence="3 5">Regulatory protein RecX</fullName>
    </recommendedName>
</protein>
<comment type="similarity">
    <text evidence="2 5">Belongs to the RecX family.</text>
</comment>
<comment type="caution">
    <text evidence="10">The sequence shown here is derived from an EMBL/GenBank/DDBJ whole genome shotgun (WGS) entry which is preliminary data.</text>
</comment>
<name>A0A7X5QRE3_9GAMM</name>
<evidence type="ECO:0000259" key="7">
    <source>
        <dbReference type="Pfam" id="PF02631"/>
    </source>
</evidence>
<feature type="domain" description="RecX second three-helical" evidence="7">
    <location>
        <begin position="70"/>
        <end position="108"/>
    </location>
</feature>
<dbReference type="PANTHER" id="PTHR33602:SF1">
    <property type="entry name" value="REGULATORY PROTEIN RECX FAMILY PROTEIN"/>
    <property type="match status" value="1"/>
</dbReference>
<dbReference type="InterPro" id="IPR053924">
    <property type="entry name" value="RecX_HTH_2nd"/>
</dbReference>
<evidence type="ECO:0000256" key="4">
    <source>
        <dbReference type="ARBA" id="ARBA00022490"/>
    </source>
</evidence>
<proteinExistence type="inferred from homology"/>
<dbReference type="AlphaFoldDB" id="A0A7X5QRE3"/>
<comment type="subcellular location">
    <subcellularLocation>
        <location evidence="1 5">Cytoplasm</location>
    </subcellularLocation>
</comment>
<dbReference type="Pfam" id="PF21981">
    <property type="entry name" value="RecX_HTH3"/>
    <property type="match status" value="1"/>
</dbReference>